<comment type="caution">
    <text evidence="1">The sequence shown here is derived from an EMBL/GenBank/DDBJ whole genome shotgun (WGS) entry which is preliminary data.</text>
</comment>
<dbReference type="AlphaFoldDB" id="A0A1F6X941"/>
<accession>A0A1F6X941</accession>
<sequence>MRITLKKDEKFQHCVECQVETPHVLDNDGKEVCTGRRPGYPEGPCREIYLACLQNARLAQLQ</sequence>
<dbReference type="EMBL" id="MFUW01000010">
    <property type="protein sequence ID" value="OGI90488.1"/>
    <property type="molecule type" value="Genomic_DNA"/>
</dbReference>
<evidence type="ECO:0000313" key="1">
    <source>
        <dbReference type="EMBL" id="OGI90488.1"/>
    </source>
</evidence>
<name>A0A1F6X941_9BACT</name>
<protein>
    <submittedName>
        <fullName evidence="1">Uncharacterized protein</fullName>
    </submittedName>
</protein>
<dbReference type="Proteomes" id="UP000176814">
    <property type="component" value="Unassembled WGS sequence"/>
</dbReference>
<gene>
    <name evidence="1" type="ORF">A2911_02815</name>
</gene>
<proteinExistence type="predicted"/>
<evidence type="ECO:0000313" key="2">
    <source>
        <dbReference type="Proteomes" id="UP000176814"/>
    </source>
</evidence>
<reference evidence="1 2" key="1">
    <citation type="journal article" date="2016" name="Nat. Commun.">
        <title>Thousands of microbial genomes shed light on interconnected biogeochemical processes in an aquifer system.</title>
        <authorList>
            <person name="Anantharaman K."/>
            <person name="Brown C.T."/>
            <person name="Hug L.A."/>
            <person name="Sharon I."/>
            <person name="Castelle C.J."/>
            <person name="Probst A.J."/>
            <person name="Thomas B.C."/>
            <person name="Singh A."/>
            <person name="Wilkins M.J."/>
            <person name="Karaoz U."/>
            <person name="Brodie E.L."/>
            <person name="Williams K.H."/>
            <person name="Hubbard S.S."/>
            <person name="Banfield J.F."/>
        </authorList>
    </citation>
    <scope>NUCLEOTIDE SEQUENCE [LARGE SCALE GENOMIC DNA]</scope>
</reference>
<organism evidence="1 2">
    <name type="scientific">Candidatus Nomurabacteria bacterium RIFCSPLOWO2_01_FULL_40_15</name>
    <dbReference type="NCBI Taxonomy" id="1801772"/>
    <lineage>
        <taxon>Bacteria</taxon>
        <taxon>Candidatus Nomuraibacteriota</taxon>
    </lineage>
</organism>